<sequence length="427" mass="47946">MIVARSFSPMEQKKLGCAAFFLAFFIIAVTLSSIFKPYLGPLPTLSDVYEIEGDVRIHGSTSTIFISSPPQQINSTTTKQFWSTKPYPRKEDTVAMAKVTAFKIQYATAVSSPPQCDQIFTSPAVVFSAGGYAGNHYHAFVDVLVPLFSTSHHFNRDVVFLVTNDLSGYNSSSWTSKYKSILDQLSKHDIYKTDTENQVLCFSRIVVGLIKTPREFAVVDPRYSTNNNSSTRDFNKMVRSAYSLKRESLSEDIRIFRQPRPRMLIIRRRRDRHLSNGKETVEMARSLGFDVVMKPVVWNVSSVARFVNSFDVLVGVHGAGLTNMVFLPENAVVIQIVPFGLENLARSCFGKPAEGMNFRYLEYKGSLNESSLVGKYSDGAKVYADPAAIYRKGFDGFRSVYLDNQDINLDLGRFKGTLLKALELLRV</sequence>
<dbReference type="PANTHER" id="PTHR20961">
    <property type="entry name" value="GLYCOSYLTRANSFERASE"/>
    <property type="match status" value="1"/>
</dbReference>
<proteinExistence type="predicted"/>
<evidence type="ECO:0000256" key="4">
    <source>
        <dbReference type="ARBA" id="ARBA00023180"/>
    </source>
</evidence>
<dbReference type="AlphaFoldDB" id="A0A022PT84"/>
<dbReference type="Proteomes" id="UP000030748">
    <property type="component" value="Unassembled WGS sequence"/>
</dbReference>
<keyword evidence="2" id="KW-0328">Glycosyltransferase</keyword>
<evidence type="ECO:0000259" key="5">
    <source>
        <dbReference type="Pfam" id="PF04577"/>
    </source>
</evidence>
<keyword evidence="4" id="KW-0325">Glycoprotein</keyword>
<dbReference type="GO" id="GO:0016757">
    <property type="term" value="F:glycosyltransferase activity"/>
    <property type="evidence" value="ECO:0000318"/>
    <property type="project" value="GO_Central"/>
</dbReference>
<feature type="domain" description="Glycosyltransferase 61 catalytic" evidence="5">
    <location>
        <begin position="137"/>
        <end position="334"/>
    </location>
</feature>
<dbReference type="GO" id="GO:0000139">
    <property type="term" value="C:Golgi membrane"/>
    <property type="evidence" value="ECO:0007669"/>
    <property type="project" value="UniProtKB-SubCell"/>
</dbReference>
<accession>A0A022PT84</accession>
<reference evidence="6 7" key="1">
    <citation type="journal article" date="2013" name="Proc. Natl. Acad. Sci. U.S.A.">
        <title>Fine-scale variation in meiotic recombination in Mimulus inferred from population shotgun sequencing.</title>
        <authorList>
            <person name="Hellsten U."/>
            <person name="Wright K.M."/>
            <person name="Jenkins J."/>
            <person name="Shu S."/>
            <person name="Yuan Y."/>
            <person name="Wessler S.R."/>
            <person name="Schmutz J."/>
            <person name="Willis J.H."/>
            <person name="Rokhsar D.S."/>
        </authorList>
    </citation>
    <scope>NUCLEOTIDE SEQUENCE [LARGE SCALE GENOMIC DNA]</scope>
    <source>
        <strain evidence="7">cv. DUN x IM62</strain>
    </source>
</reference>
<keyword evidence="7" id="KW-1185">Reference proteome</keyword>
<gene>
    <name evidence="6" type="ORF">MIMGU_mgv1a025882mg</name>
</gene>
<dbReference type="STRING" id="4155.A0A022PT84"/>
<dbReference type="PANTHER" id="PTHR20961:SF5">
    <property type="entry name" value="GLYCOSYLTRANSFERASE-RELATED"/>
    <property type="match status" value="1"/>
</dbReference>
<evidence type="ECO:0000313" key="6">
    <source>
        <dbReference type="EMBL" id="EYU19001.1"/>
    </source>
</evidence>
<evidence type="ECO:0000313" key="7">
    <source>
        <dbReference type="Proteomes" id="UP000030748"/>
    </source>
</evidence>
<protein>
    <recommendedName>
        <fullName evidence="5">Glycosyltransferase 61 catalytic domain-containing protein</fullName>
    </recommendedName>
</protein>
<comment type="subcellular location">
    <subcellularLocation>
        <location evidence="1">Golgi apparatus membrane</location>
        <topology evidence="1">Single-pass type II membrane protein</topology>
    </subcellularLocation>
</comment>
<keyword evidence="3" id="KW-0808">Transferase</keyword>
<evidence type="ECO:0000256" key="2">
    <source>
        <dbReference type="ARBA" id="ARBA00022676"/>
    </source>
</evidence>
<dbReference type="EMBL" id="KI632310">
    <property type="protein sequence ID" value="EYU19001.1"/>
    <property type="molecule type" value="Genomic_DNA"/>
</dbReference>
<organism evidence="6 7">
    <name type="scientific">Erythranthe guttata</name>
    <name type="common">Yellow monkey flower</name>
    <name type="synonym">Mimulus guttatus</name>
    <dbReference type="NCBI Taxonomy" id="4155"/>
    <lineage>
        <taxon>Eukaryota</taxon>
        <taxon>Viridiplantae</taxon>
        <taxon>Streptophyta</taxon>
        <taxon>Embryophyta</taxon>
        <taxon>Tracheophyta</taxon>
        <taxon>Spermatophyta</taxon>
        <taxon>Magnoliopsida</taxon>
        <taxon>eudicotyledons</taxon>
        <taxon>Gunneridae</taxon>
        <taxon>Pentapetalae</taxon>
        <taxon>asterids</taxon>
        <taxon>lamiids</taxon>
        <taxon>Lamiales</taxon>
        <taxon>Phrymaceae</taxon>
        <taxon>Erythranthe</taxon>
    </lineage>
</organism>
<evidence type="ECO:0000256" key="3">
    <source>
        <dbReference type="ARBA" id="ARBA00022679"/>
    </source>
</evidence>
<dbReference type="Pfam" id="PF04577">
    <property type="entry name" value="Glyco_transf_61"/>
    <property type="match status" value="1"/>
</dbReference>
<dbReference type="InterPro" id="IPR049625">
    <property type="entry name" value="Glyco_transf_61_cat"/>
</dbReference>
<evidence type="ECO:0000256" key="1">
    <source>
        <dbReference type="ARBA" id="ARBA00004323"/>
    </source>
</evidence>
<name>A0A022PT84_ERYGU</name>
<dbReference type="eggNOG" id="KOG4698">
    <property type="taxonomic scope" value="Eukaryota"/>
</dbReference>
<dbReference type="GO" id="GO:0016763">
    <property type="term" value="F:pentosyltransferase activity"/>
    <property type="evidence" value="ECO:0007669"/>
    <property type="project" value="UniProtKB-ARBA"/>
</dbReference>
<dbReference type="InterPro" id="IPR007657">
    <property type="entry name" value="Glycosyltransferase_61"/>
</dbReference>